<proteinExistence type="predicted"/>
<evidence type="ECO:0000256" key="1">
    <source>
        <dbReference type="SAM" id="Phobius"/>
    </source>
</evidence>
<evidence type="ECO:0000313" key="3">
    <source>
        <dbReference type="Proteomes" id="UP000094769"/>
    </source>
</evidence>
<keyword evidence="1" id="KW-0472">Membrane</keyword>
<evidence type="ECO:0000313" key="2">
    <source>
        <dbReference type="EMBL" id="ODJ87117.1"/>
    </source>
</evidence>
<comment type="caution">
    <text evidence="2">The sequence shown here is derived from an EMBL/GenBank/DDBJ whole genome shotgun (WGS) entry which is preliminary data.</text>
</comment>
<feature type="transmembrane region" description="Helical" evidence="1">
    <location>
        <begin position="79"/>
        <end position="104"/>
    </location>
</feature>
<organism evidence="2 3">
    <name type="scientific">Candidatus Thiodiazotropha endolucinida</name>
    <dbReference type="NCBI Taxonomy" id="1655433"/>
    <lineage>
        <taxon>Bacteria</taxon>
        <taxon>Pseudomonadati</taxon>
        <taxon>Pseudomonadota</taxon>
        <taxon>Gammaproteobacteria</taxon>
        <taxon>Chromatiales</taxon>
        <taxon>Sedimenticolaceae</taxon>
        <taxon>Candidatus Thiodiazotropha</taxon>
    </lineage>
</organism>
<keyword evidence="3" id="KW-1185">Reference proteome</keyword>
<dbReference type="AlphaFoldDB" id="A0A7Z1AER3"/>
<dbReference type="PANTHER" id="PTHR35867:SF1">
    <property type="entry name" value="PROTEIN RSEC"/>
    <property type="match status" value="1"/>
</dbReference>
<dbReference type="InterPro" id="IPR007359">
    <property type="entry name" value="SigmaE_reg_RseC_MucC"/>
</dbReference>
<keyword evidence="1" id="KW-0812">Transmembrane</keyword>
<dbReference type="EMBL" id="MARB01000014">
    <property type="protein sequence ID" value="ODJ87117.1"/>
    <property type="molecule type" value="Genomic_DNA"/>
</dbReference>
<gene>
    <name evidence="2" type="ORF">CODIS_26340</name>
</gene>
<sequence length="161" mass="17456">MIEEPATVISIDDEHAVVETEKRPACGACTNAGGCSTSVLSGLFKRRHNRLRVSNPIHARPGQRVIIGLQENALLKVSFLAYLLPLVCMILMAILMQAAATLFIWQIGELPQVVGGLLGLIGGFILLRQFAGQKQNEPGYQAVILRLAGTVNVEFSKEYIG</sequence>
<dbReference type="PANTHER" id="PTHR35867">
    <property type="entry name" value="PROTEIN RSEC"/>
    <property type="match status" value="1"/>
</dbReference>
<dbReference type="Proteomes" id="UP000094769">
    <property type="component" value="Unassembled WGS sequence"/>
</dbReference>
<dbReference type="PIRSF" id="PIRSF004923">
    <property type="entry name" value="RseC"/>
    <property type="match status" value="1"/>
</dbReference>
<dbReference type="OrthoDB" id="9795854at2"/>
<reference evidence="2 3" key="1">
    <citation type="submission" date="2016-06" db="EMBL/GenBank/DDBJ databases">
        <title>Genome sequence of endosymbiont of Candidatus Endolucinida thiodiazotropha.</title>
        <authorList>
            <person name="Poehlein A."/>
            <person name="Koenig S."/>
            <person name="Heiden S.E."/>
            <person name="Thuermer A."/>
            <person name="Voget S."/>
            <person name="Daniel R."/>
            <person name="Markert S."/>
            <person name="Gros O."/>
            <person name="Schweder T."/>
        </authorList>
    </citation>
    <scope>NUCLEOTIDE SEQUENCE [LARGE SCALE GENOMIC DNA]</scope>
    <source>
        <strain evidence="2 3">COS</strain>
    </source>
</reference>
<dbReference type="InterPro" id="IPR026268">
    <property type="entry name" value="RseC"/>
</dbReference>
<protein>
    <submittedName>
        <fullName evidence="2">SoxR reducing system protein RseC</fullName>
    </submittedName>
</protein>
<dbReference type="RefSeq" id="WP_069125659.1">
    <property type="nucleotide sequence ID" value="NZ_MARB01000014.1"/>
</dbReference>
<feature type="transmembrane region" description="Helical" evidence="1">
    <location>
        <begin position="110"/>
        <end position="127"/>
    </location>
</feature>
<dbReference type="Pfam" id="PF04246">
    <property type="entry name" value="RseC_MucC"/>
    <property type="match status" value="1"/>
</dbReference>
<accession>A0A7Z1AER3</accession>
<keyword evidence="1" id="KW-1133">Transmembrane helix</keyword>
<name>A0A7Z1AER3_9GAMM</name>